<evidence type="ECO:0000256" key="10">
    <source>
        <dbReference type="ARBA" id="ARBA00022984"/>
    </source>
</evidence>
<keyword evidence="9" id="KW-0133">Cell shape</keyword>
<keyword evidence="18" id="KW-0808">Transferase</keyword>
<dbReference type="GO" id="GO:0016757">
    <property type="term" value="F:glycosyltransferase activity"/>
    <property type="evidence" value="ECO:0007669"/>
    <property type="project" value="UniProtKB-KW"/>
</dbReference>
<dbReference type="InterPro" id="IPR050515">
    <property type="entry name" value="Beta-lactam/transpept"/>
</dbReference>
<keyword evidence="11 15" id="KW-1133">Transmembrane helix</keyword>
<keyword evidence="4" id="KW-0997">Cell inner membrane</keyword>
<evidence type="ECO:0000256" key="13">
    <source>
        <dbReference type="ARBA" id="ARBA00023316"/>
    </source>
</evidence>
<feature type="domain" description="Penicillin-binding protein dimerisation" evidence="17">
    <location>
        <begin position="60"/>
        <end position="231"/>
    </location>
</feature>
<evidence type="ECO:0000256" key="11">
    <source>
        <dbReference type="ARBA" id="ARBA00022989"/>
    </source>
</evidence>
<dbReference type="GO" id="GO:0005886">
    <property type="term" value="C:plasma membrane"/>
    <property type="evidence" value="ECO:0007669"/>
    <property type="project" value="UniProtKB-SubCell"/>
</dbReference>
<evidence type="ECO:0000256" key="4">
    <source>
        <dbReference type="ARBA" id="ARBA00022519"/>
    </source>
</evidence>
<dbReference type="PANTHER" id="PTHR30627">
    <property type="entry name" value="PEPTIDOGLYCAN D,D-TRANSPEPTIDASE"/>
    <property type="match status" value="1"/>
</dbReference>
<evidence type="ECO:0000256" key="14">
    <source>
        <dbReference type="SAM" id="MobiDB-lite"/>
    </source>
</evidence>
<organism evidence="18">
    <name type="scientific">Magnetococcus massalia (strain MO-1)</name>
    <dbReference type="NCBI Taxonomy" id="451514"/>
    <lineage>
        <taxon>Bacteria</taxon>
        <taxon>Pseudomonadati</taxon>
        <taxon>Pseudomonadota</taxon>
        <taxon>Magnetococcia</taxon>
        <taxon>Magnetococcales</taxon>
        <taxon>Magnetococcaceae</taxon>
        <taxon>Magnetococcus</taxon>
    </lineage>
</organism>
<dbReference type="GO" id="GO:0009002">
    <property type="term" value="F:serine-type D-Ala-D-Ala carboxypeptidase activity"/>
    <property type="evidence" value="ECO:0007669"/>
    <property type="project" value="InterPro"/>
</dbReference>
<evidence type="ECO:0000256" key="2">
    <source>
        <dbReference type="ARBA" id="ARBA00004236"/>
    </source>
</evidence>
<dbReference type="InterPro" id="IPR036138">
    <property type="entry name" value="PBP_dimer_sf"/>
</dbReference>
<evidence type="ECO:0000256" key="12">
    <source>
        <dbReference type="ARBA" id="ARBA00023136"/>
    </source>
</evidence>
<feature type="domain" description="Penicillin-binding protein transpeptidase" evidence="16">
    <location>
        <begin position="263"/>
        <end position="590"/>
    </location>
</feature>
<dbReference type="GO" id="GO:0008658">
    <property type="term" value="F:penicillin binding"/>
    <property type="evidence" value="ECO:0007669"/>
    <property type="project" value="InterPro"/>
</dbReference>
<dbReference type="EMBL" id="LO017727">
    <property type="protein sequence ID" value="CRH04470.1"/>
    <property type="molecule type" value="Genomic_DNA"/>
</dbReference>
<dbReference type="SUPFAM" id="SSF56601">
    <property type="entry name" value="beta-lactamase/transpeptidase-like"/>
    <property type="match status" value="1"/>
</dbReference>
<dbReference type="InterPro" id="IPR012338">
    <property type="entry name" value="Beta-lactam/transpept-like"/>
</dbReference>
<evidence type="ECO:0000256" key="9">
    <source>
        <dbReference type="ARBA" id="ARBA00022960"/>
    </source>
</evidence>
<feature type="region of interest" description="Disordered" evidence="14">
    <location>
        <begin position="525"/>
        <end position="550"/>
    </location>
</feature>
<evidence type="ECO:0000256" key="7">
    <source>
        <dbReference type="ARBA" id="ARBA00022692"/>
    </source>
</evidence>
<comment type="subcellular location">
    <subcellularLocation>
        <location evidence="2">Cell membrane</location>
    </subcellularLocation>
    <subcellularLocation>
        <location evidence="1">Membrane</location>
        <topology evidence="1">Single-pass membrane protein</topology>
    </subcellularLocation>
</comment>
<dbReference type="FunFam" id="3.40.710.10:FF:000024">
    <property type="entry name" value="Penicillin-binding protein 2"/>
    <property type="match status" value="1"/>
</dbReference>
<keyword evidence="3" id="KW-1003">Cell membrane</keyword>
<keyword evidence="18" id="KW-0328">Glycosyltransferase</keyword>
<keyword evidence="13" id="KW-0961">Cell wall biogenesis/degradation</keyword>
<keyword evidence="12 15" id="KW-0472">Membrane</keyword>
<proteinExistence type="predicted"/>
<dbReference type="GO" id="GO:0006508">
    <property type="term" value="P:proteolysis"/>
    <property type="evidence" value="ECO:0007669"/>
    <property type="project" value="UniProtKB-KW"/>
</dbReference>
<keyword evidence="8" id="KW-0378">Hydrolase</keyword>
<dbReference type="Gene3D" id="3.90.1310.10">
    <property type="entry name" value="Penicillin-binding protein 2a (Domain 2)"/>
    <property type="match status" value="1"/>
</dbReference>
<evidence type="ECO:0000259" key="17">
    <source>
        <dbReference type="Pfam" id="PF03717"/>
    </source>
</evidence>
<evidence type="ECO:0000313" key="18">
    <source>
        <dbReference type="EMBL" id="CRH04470.1"/>
    </source>
</evidence>
<reference evidence="18" key="1">
    <citation type="submission" date="2015-04" db="EMBL/GenBank/DDBJ databases">
        <authorList>
            <person name="Syromyatnikov M.Y."/>
            <person name="Popov V.N."/>
        </authorList>
    </citation>
    <scope>NUCLEOTIDE SEQUENCE</scope>
    <source>
        <strain evidence="18">MO-1</strain>
    </source>
</reference>
<evidence type="ECO:0000256" key="15">
    <source>
        <dbReference type="SAM" id="Phobius"/>
    </source>
</evidence>
<protein>
    <submittedName>
        <fullName evidence="18">Putative Penicillin-binding protein 2</fullName>
        <ecNumber evidence="18">2.4.1.129</ecNumber>
    </submittedName>
</protein>
<dbReference type="GO" id="GO:0071972">
    <property type="term" value="F:peptidoglycan L,D-transpeptidase activity"/>
    <property type="evidence" value="ECO:0007669"/>
    <property type="project" value="TreeGrafter"/>
</dbReference>
<keyword evidence="5" id="KW-0121">Carboxypeptidase</keyword>
<dbReference type="SUPFAM" id="SSF56519">
    <property type="entry name" value="Penicillin binding protein dimerisation domain"/>
    <property type="match status" value="1"/>
</dbReference>
<dbReference type="Gene3D" id="3.30.1390.30">
    <property type="entry name" value="Penicillin-binding protein 2a, domain 3"/>
    <property type="match status" value="1"/>
</dbReference>
<keyword evidence="6" id="KW-0645">Protease</keyword>
<gene>
    <name evidence="18" type="ORF">MAGMO_0257</name>
</gene>
<dbReference type="Pfam" id="PF00905">
    <property type="entry name" value="Transpeptidase"/>
    <property type="match status" value="1"/>
</dbReference>
<dbReference type="InterPro" id="IPR001460">
    <property type="entry name" value="PCN-bd_Tpept"/>
</dbReference>
<dbReference type="GO" id="GO:0009252">
    <property type="term" value="P:peptidoglycan biosynthetic process"/>
    <property type="evidence" value="ECO:0007669"/>
    <property type="project" value="UniProtKB-KW"/>
</dbReference>
<name>A0A1S7LCA8_MAGMO</name>
<dbReference type="AlphaFoldDB" id="A0A1S7LCA8"/>
<dbReference type="InterPro" id="IPR005311">
    <property type="entry name" value="PBP_dimer"/>
</dbReference>
<dbReference type="NCBIfam" id="TIGR03423">
    <property type="entry name" value="pbp2_mrdA"/>
    <property type="match status" value="1"/>
</dbReference>
<dbReference type="PANTHER" id="PTHR30627:SF2">
    <property type="entry name" value="PEPTIDOGLYCAN D,D-TRANSPEPTIDASE MRDA"/>
    <property type="match status" value="1"/>
</dbReference>
<accession>A0A1S7LCA8</accession>
<evidence type="ECO:0000256" key="6">
    <source>
        <dbReference type="ARBA" id="ARBA00022670"/>
    </source>
</evidence>
<evidence type="ECO:0000256" key="5">
    <source>
        <dbReference type="ARBA" id="ARBA00022645"/>
    </source>
</evidence>
<evidence type="ECO:0000256" key="3">
    <source>
        <dbReference type="ARBA" id="ARBA00022475"/>
    </source>
</evidence>
<keyword evidence="10" id="KW-0573">Peptidoglycan synthesis</keyword>
<evidence type="ECO:0000256" key="8">
    <source>
        <dbReference type="ARBA" id="ARBA00022801"/>
    </source>
</evidence>
<evidence type="ECO:0000256" key="1">
    <source>
        <dbReference type="ARBA" id="ARBA00004167"/>
    </source>
</evidence>
<dbReference type="Pfam" id="PF03717">
    <property type="entry name" value="PBP_dimer"/>
    <property type="match status" value="1"/>
</dbReference>
<dbReference type="InterPro" id="IPR017790">
    <property type="entry name" value="Penicillin-binding_protein_2"/>
</dbReference>
<evidence type="ECO:0000259" key="16">
    <source>
        <dbReference type="Pfam" id="PF00905"/>
    </source>
</evidence>
<keyword evidence="7 15" id="KW-0812">Transmembrane</keyword>
<dbReference type="GO" id="GO:0071555">
    <property type="term" value="P:cell wall organization"/>
    <property type="evidence" value="ECO:0007669"/>
    <property type="project" value="UniProtKB-KW"/>
</dbReference>
<dbReference type="GO" id="GO:0008360">
    <property type="term" value="P:regulation of cell shape"/>
    <property type="evidence" value="ECO:0007669"/>
    <property type="project" value="UniProtKB-KW"/>
</dbReference>
<dbReference type="Gene3D" id="3.40.710.10">
    <property type="entry name" value="DD-peptidase/beta-lactamase superfamily"/>
    <property type="match status" value="1"/>
</dbReference>
<feature type="transmembrane region" description="Helical" evidence="15">
    <location>
        <begin position="17"/>
        <end position="36"/>
    </location>
</feature>
<dbReference type="EC" id="2.4.1.129" evidence="18"/>
<sequence>MLEDEQERFRFDARRRILLLGGIKGGLFLILAGRLFQLQVLKGGTYQDLAEDNRISWHPVPAPRGRIFDRYGRTLVENSPDYRLMATPERAENFQSLLKRLQPHVGLTDEEIELALEQARTQRSFLPVSIKKQLTWEAVSRVEARIHDFPGVMIQAQSQRDYPHSDLAAHLLGYLGEVGEPDRTHFRAIDFRSGDLVGKSGMERQFEERLRGQEGIAEIEVNAVGRKVRQLNETPPIPGRDLVLTLDMDLQRDAQEALGDRAGAVVVMDPRNGEILAMVSSPAYDPNHFIQGFSSEEWKNLINDSDRPLSNKVLRGQYPPGSTFKMVVLLAGLQMGAIKPSDRLFCGGHLDLKGHRFHCWHRGGHGRVNLNQAISQSCDVYFYRLAEKVGIDAIHDMSSRLGFGHPTQLGLDGEKPGLNPSRQWKRLVHNKIWFPGETLLTAIGQGYLLATPLQMANMVSTIANGGTLYQPALVRPRGGYDPQVLRHTRIDSEHLGIIRYAMEMVYYGKAGTARNSIPETVRAAGKTGTSQVVGHRGERKKDKDRKKQHRDHALFVSYAPSDDPQLAIATVVEHGGSGGVAAAPVAKQIIDAHFKRRKEHWERRAV</sequence>